<reference evidence="2 3" key="1">
    <citation type="submission" date="2021-01" db="EMBL/GenBank/DDBJ databases">
        <title>Draft genomes of Rhodovulum sulfidophilum.</title>
        <authorList>
            <person name="Guzman M.S."/>
        </authorList>
    </citation>
    <scope>NUCLEOTIDE SEQUENCE [LARGE SCALE GENOMIC DNA]</scope>
    <source>
        <strain evidence="2 3">AB35</strain>
    </source>
</reference>
<feature type="domain" description="DUF4123" evidence="1">
    <location>
        <begin position="14"/>
        <end position="141"/>
    </location>
</feature>
<protein>
    <submittedName>
        <fullName evidence="2">DUF4123 domain-containing protein</fullName>
    </submittedName>
</protein>
<keyword evidence="3" id="KW-1185">Reference proteome</keyword>
<proteinExistence type="predicted"/>
<dbReference type="RefSeq" id="WP_202250519.1">
    <property type="nucleotide sequence ID" value="NZ_JAESJJ010000042.1"/>
</dbReference>
<comment type="caution">
    <text evidence="2">The sequence shown here is derived from an EMBL/GenBank/DDBJ whole genome shotgun (WGS) entry which is preliminary data.</text>
</comment>
<evidence type="ECO:0000313" key="3">
    <source>
        <dbReference type="Proteomes" id="UP000604473"/>
    </source>
</evidence>
<dbReference type="Proteomes" id="UP000604473">
    <property type="component" value="Unassembled WGS sequence"/>
</dbReference>
<accession>A0ABS1RY92</accession>
<dbReference type="Pfam" id="PF13503">
    <property type="entry name" value="DUF4123"/>
    <property type="match status" value="1"/>
</dbReference>
<evidence type="ECO:0000313" key="2">
    <source>
        <dbReference type="EMBL" id="MBL3611021.1"/>
    </source>
</evidence>
<gene>
    <name evidence="2" type="ORF">JMM60_19965</name>
</gene>
<dbReference type="EMBL" id="JAESJJ010000042">
    <property type="protein sequence ID" value="MBL3611021.1"/>
    <property type="molecule type" value="Genomic_DNA"/>
</dbReference>
<evidence type="ECO:0000259" key="1">
    <source>
        <dbReference type="Pfam" id="PF13503"/>
    </source>
</evidence>
<sequence>MLAALYGPEAPRHVYLLVDGTLRAEVAGLFDLDVIEAPARSLFQGEAEETMGEAGPWLVDMSISDPREPGDVSILQDLLARHWPAGYSILVSTDAPFEAIRRHLRRFIQLPILEDGRSLTFRFWDPRVLGPFLATITQDRSRARRMTMTDEGTSIVYMLPVSADATGGTSAVAVRIVPDKTLEAEPLRPMRLRYADFDTLARSRESARRDRMTDRLRADFAPELADRPATDVRATVDAALDRFGAFGFQDHAHLHFFAAWSLFYGPDFEQDDPMGELEEILRSDAPETERFRAFRRRFETFTKQRVT</sequence>
<dbReference type="InterPro" id="IPR025391">
    <property type="entry name" value="DUF4123"/>
</dbReference>
<organism evidence="2 3">
    <name type="scientific">Rhodovulum sulfidophilum</name>
    <name type="common">Rhodobacter sulfidophilus</name>
    <dbReference type="NCBI Taxonomy" id="35806"/>
    <lineage>
        <taxon>Bacteria</taxon>
        <taxon>Pseudomonadati</taxon>
        <taxon>Pseudomonadota</taxon>
        <taxon>Alphaproteobacteria</taxon>
        <taxon>Rhodobacterales</taxon>
        <taxon>Paracoccaceae</taxon>
        <taxon>Rhodovulum</taxon>
    </lineage>
</organism>
<name>A0ABS1RY92_RHOSU</name>